<dbReference type="PRINTS" id="PR00076">
    <property type="entry name" value="6PGDHDRGNASE"/>
</dbReference>
<dbReference type="EC" id="1.1.1.44" evidence="5"/>
<evidence type="ECO:0000256" key="1">
    <source>
        <dbReference type="ARBA" id="ARBA00002526"/>
    </source>
</evidence>
<reference evidence="13" key="1">
    <citation type="submission" date="2025-08" db="UniProtKB">
        <authorList>
            <consortium name="Ensembl"/>
        </authorList>
    </citation>
    <scope>IDENTIFICATION</scope>
</reference>
<comment type="pathway">
    <text evidence="2">Carbohydrate degradation; pentose phosphate pathway; D-ribulose 5-phosphate from D-glucose 6-phosphate (oxidative stage): step 3/3.</text>
</comment>
<dbReference type="InterPro" id="IPR006114">
    <property type="entry name" value="6PGDH_C"/>
</dbReference>
<organism evidence="13 14">
    <name type="scientific">Amphilophus citrinellus</name>
    <name type="common">Midas cichlid</name>
    <name type="synonym">Cichlasoma citrinellum</name>
    <dbReference type="NCBI Taxonomy" id="61819"/>
    <lineage>
        <taxon>Eukaryota</taxon>
        <taxon>Metazoa</taxon>
        <taxon>Chordata</taxon>
        <taxon>Craniata</taxon>
        <taxon>Vertebrata</taxon>
        <taxon>Euteleostomi</taxon>
        <taxon>Actinopterygii</taxon>
        <taxon>Neopterygii</taxon>
        <taxon>Teleostei</taxon>
        <taxon>Neoteleostei</taxon>
        <taxon>Acanthomorphata</taxon>
        <taxon>Ovalentaria</taxon>
        <taxon>Cichlomorphae</taxon>
        <taxon>Cichliformes</taxon>
        <taxon>Cichlidae</taxon>
        <taxon>New World cichlids</taxon>
        <taxon>Cichlasomatinae</taxon>
        <taxon>Heroini</taxon>
        <taxon>Amphilophus</taxon>
    </lineage>
</organism>
<evidence type="ECO:0000256" key="2">
    <source>
        <dbReference type="ARBA" id="ARBA00004874"/>
    </source>
</evidence>
<keyword evidence="9" id="KW-0311">Gluconate utilization</keyword>
<dbReference type="InterPro" id="IPR036291">
    <property type="entry name" value="NAD(P)-bd_dom_sf"/>
</dbReference>
<evidence type="ECO:0000259" key="12">
    <source>
        <dbReference type="SMART" id="SM01350"/>
    </source>
</evidence>
<keyword evidence="10" id="KW-0570">Pentose shunt</keyword>
<dbReference type="Ensembl" id="ENSACIT00000004658.1">
    <property type="protein sequence ID" value="ENSACIP00000004514.1"/>
    <property type="gene ID" value="ENSACIG00000003358.1"/>
</dbReference>
<evidence type="ECO:0000256" key="10">
    <source>
        <dbReference type="ARBA" id="ARBA00023126"/>
    </source>
</evidence>
<dbReference type="Proteomes" id="UP000261340">
    <property type="component" value="Unplaced"/>
</dbReference>
<evidence type="ECO:0000256" key="7">
    <source>
        <dbReference type="ARBA" id="ARBA00022857"/>
    </source>
</evidence>
<sequence>LLRADIALIGLAVMGQNLIMNMNDHGFVVCAYNRTVSKVHDFLQNEAKGSKVIGAESLEDMVSKLKKPRRIILLVKAGQAVDDFIDKLVPLLEAGDIIIDGGNSEYRDTTLPANLLQAQRDYFGAHTYELLSNPGHFVHTNWTGHGGNVSSSSYNA</sequence>
<protein>
    <recommendedName>
        <fullName evidence="6">6-phosphogluconate dehydrogenase, decarboxylating</fullName>
        <ecNumber evidence="5">1.1.1.44</ecNumber>
    </recommendedName>
</protein>
<dbReference type="UniPathway" id="UPA00115">
    <property type="reaction ID" value="UER00410"/>
</dbReference>
<evidence type="ECO:0000256" key="4">
    <source>
        <dbReference type="ARBA" id="ARBA00011738"/>
    </source>
</evidence>
<dbReference type="SMART" id="SM01350">
    <property type="entry name" value="6PGD"/>
    <property type="match status" value="1"/>
</dbReference>
<evidence type="ECO:0000256" key="6">
    <source>
        <dbReference type="ARBA" id="ARBA00018193"/>
    </source>
</evidence>
<comment type="similarity">
    <text evidence="3">Belongs to the 6-phosphogluconate dehydrogenase family.</text>
</comment>
<dbReference type="GO" id="GO:0050661">
    <property type="term" value="F:NADP binding"/>
    <property type="evidence" value="ECO:0007669"/>
    <property type="project" value="InterPro"/>
</dbReference>
<reference evidence="13" key="2">
    <citation type="submission" date="2025-09" db="UniProtKB">
        <authorList>
            <consortium name="Ensembl"/>
        </authorList>
    </citation>
    <scope>IDENTIFICATION</scope>
</reference>
<dbReference type="Pfam" id="PF03446">
    <property type="entry name" value="NAD_binding_2"/>
    <property type="match status" value="1"/>
</dbReference>
<evidence type="ECO:0000256" key="8">
    <source>
        <dbReference type="ARBA" id="ARBA00023002"/>
    </source>
</evidence>
<comment type="catalytic activity">
    <reaction evidence="11">
        <text>6-phospho-D-gluconate + NADP(+) = D-ribulose 5-phosphate + CO2 + NADPH</text>
        <dbReference type="Rhea" id="RHEA:10116"/>
        <dbReference type="ChEBI" id="CHEBI:16526"/>
        <dbReference type="ChEBI" id="CHEBI:57783"/>
        <dbReference type="ChEBI" id="CHEBI:58121"/>
        <dbReference type="ChEBI" id="CHEBI:58349"/>
        <dbReference type="ChEBI" id="CHEBI:58759"/>
        <dbReference type="EC" id="1.1.1.44"/>
    </reaction>
</comment>
<proteinExistence type="inferred from homology"/>
<dbReference type="GO" id="GO:0004616">
    <property type="term" value="F:phosphogluconate dehydrogenase (decarboxylating) activity"/>
    <property type="evidence" value="ECO:0007669"/>
    <property type="project" value="UniProtKB-EC"/>
</dbReference>
<evidence type="ECO:0000256" key="3">
    <source>
        <dbReference type="ARBA" id="ARBA00008419"/>
    </source>
</evidence>
<evidence type="ECO:0000313" key="14">
    <source>
        <dbReference type="Proteomes" id="UP000261340"/>
    </source>
</evidence>
<name>A0A3Q0QY44_AMPCI</name>
<evidence type="ECO:0000313" key="13">
    <source>
        <dbReference type="Ensembl" id="ENSACIP00000004514.1"/>
    </source>
</evidence>
<keyword evidence="7" id="KW-0521">NADP</keyword>
<comment type="subunit">
    <text evidence="4">Homodimer.</text>
</comment>
<dbReference type="GeneTree" id="ENSGT00390000009023"/>
<dbReference type="SUPFAM" id="SSF51735">
    <property type="entry name" value="NAD(P)-binding Rossmann-fold domains"/>
    <property type="match status" value="1"/>
</dbReference>
<dbReference type="Gene3D" id="3.40.50.720">
    <property type="entry name" value="NAD(P)-binding Rossmann-like Domain"/>
    <property type="match status" value="1"/>
</dbReference>
<keyword evidence="8" id="KW-0560">Oxidoreductase</keyword>
<accession>A0A3Q0QY44</accession>
<evidence type="ECO:0000256" key="5">
    <source>
        <dbReference type="ARBA" id="ARBA00013011"/>
    </source>
</evidence>
<dbReference type="GO" id="GO:0019521">
    <property type="term" value="P:D-gluconate metabolic process"/>
    <property type="evidence" value="ECO:0007669"/>
    <property type="project" value="UniProtKB-KW"/>
</dbReference>
<keyword evidence="14" id="KW-1185">Reference proteome</keyword>
<feature type="domain" description="6-phosphogluconate dehydrogenase C-terminal" evidence="12">
    <location>
        <begin position="4"/>
        <end position="143"/>
    </location>
</feature>
<dbReference type="PANTHER" id="PTHR11811">
    <property type="entry name" value="6-PHOSPHOGLUCONATE DEHYDROGENASE"/>
    <property type="match status" value="1"/>
</dbReference>
<evidence type="ECO:0000256" key="11">
    <source>
        <dbReference type="ARBA" id="ARBA00048640"/>
    </source>
</evidence>
<dbReference type="AlphaFoldDB" id="A0A3Q0QY44"/>
<dbReference type="Gene3D" id="1.20.5.320">
    <property type="entry name" value="6-Phosphogluconate Dehydrogenase, domain 3"/>
    <property type="match status" value="1"/>
</dbReference>
<dbReference type="FunFam" id="1.20.5.320:FF:000002">
    <property type="entry name" value="6-phosphogluconate dehydrogenase, decarboxylating"/>
    <property type="match status" value="1"/>
</dbReference>
<dbReference type="InterPro" id="IPR006115">
    <property type="entry name" value="6PGDH_NADP-bd"/>
</dbReference>
<dbReference type="InterPro" id="IPR006183">
    <property type="entry name" value="Pgluconate_DH"/>
</dbReference>
<comment type="function">
    <text evidence="1">Catalyzes the oxidative decarboxylation of 6-phosphogluconate to ribulose 5-phosphate and CO(2), with concomitant reduction of NADP to NADPH.</text>
</comment>
<evidence type="ECO:0000256" key="9">
    <source>
        <dbReference type="ARBA" id="ARBA00023064"/>
    </source>
</evidence>
<dbReference type="GO" id="GO:0006098">
    <property type="term" value="P:pentose-phosphate shunt"/>
    <property type="evidence" value="ECO:0007669"/>
    <property type="project" value="UniProtKB-UniPathway"/>
</dbReference>